<dbReference type="Ensembl" id="ENSCINT00000027143.2">
    <property type="protein sequence ID" value="ENSCINP00000026897.2"/>
    <property type="gene ID" value="ENSCING00000015018.2"/>
</dbReference>
<dbReference type="Proteomes" id="UP000008144">
    <property type="component" value="Unassembled WGS sequence"/>
</dbReference>
<evidence type="ECO:0000313" key="3">
    <source>
        <dbReference type="Proteomes" id="UP000008144"/>
    </source>
</evidence>
<protein>
    <submittedName>
        <fullName evidence="2">Uncharacterized protein</fullName>
    </submittedName>
</protein>
<dbReference type="InParanoid" id="F6U748"/>
<sequence length="119" mass="13795">MSSFTSIRASTSQLDLSAKHKLRFNSLKATSLKDIYNDETSSDGYAPANKNSNNNKQRLLLDHCDVTQSPDYRTFLLMRRRPPRFPIDSRTILAILTSQRTNYRQTRSPRKRRVTHNPP</sequence>
<feature type="compositionally biased region" description="Basic residues" evidence="1">
    <location>
        <begin position="107"/>
        <end position="119"/>
    </location>
</feature>
<feature type="region of interest" description="Disordered" evidence="1">
    <location>
        <begin position="98"/>
        <end position="119"/>
    </location>
</feature>
<accession>F6U748</accession>
<reference evidence="2" key="3">
    <citation type="submission" date="2025-09" db="UniProtKB">
        <authorList>
            <consortium name="Ensembl"/>
        </authorList>
    </citation>
    <scope>IDENTIFICATION</scope>
</reference>
<proteinExistence type="predicted"/>
<evidence type="ECO:0000256" key="1">
    <source>
        <dbReference type="SAM" id="MobiDB-lite"/>
    </source>
</evidence>
<dbReference type="AlphaFoldDB" id="F6U748"/>
<organism evidence="2 3">
    <name type="scientific">Ciona intestinalis</name>
    <name type="common">Transparent sea squirt</name>
    <name type="synonym">Ascidia intestinalis</name>
    <dbReference type="NCBI Taxonomy" id="7719"/>
    <lineage>
        <taxon>Eukaryota</taxon>
        <taxon>Metazoa</taxon>
        <taxon>Chordata</taxon>
        <taxon>Tunicata</taxon>
        <taxon>Ascidiacea</taxon>
        <taxon>Phlebobranchia</taxon>
        <taxon>Cionidae</taxon>
        <taxon>Ciona</taxon>
    </lineage>
</organism>
<evidence type="ECO:0000313" key="2">
    <source>
        <dbReference type="Ensembl" id="ENSCINP00000026897.2"/>
    </source>
</evidence>
<name>F6U748_CIOIN</name>
<dbReference type="HOGENOM" id="CLU_2060646_0_0_1"/>
<dbReference type="GeneTree" id="ENSGT00530000066697"/>
<reference evidence="2" key="2">
    <citation type="submission" date="2025-08" db="UniProtKB">
        <authorList>
            <consortium name="Ensembl"/>
        </authorList>
    </citation>
    <scope>IDENTIFICATION</scope>
</reference>
<keyword evidence="3" id="KW-1185">Reference proteome</keyword>
<reference evidence="3" key="1">
    <citation type="journal article" date="2002" name="Science">
        <title>The draft genome of Ciona intestinalis: insights into chordate and vertebrate origins.</title>
        <authorList>
            <person name="Dehal P."/>
            <person name="Satou Y."/>
            <person name="Campbell R.K."/>
            <person name="Chapman J."/>
            <person name="Degnan B."/>
            <person name="De Tomaso A."/>
            <person name="Davidson B."/>
            <person name="Di Gregorio A."/>
            <person name="Gelpke M."/>
            <person name="Goodstein D.M."/>
            <person name="Harafuji N."/>
            <person name="Hastings K.E."/>
            <person name="Ho I."/>
            <person name="Hotta K."/>
            <person name="Huang W."/>
            <person name="Kawashima T."/>
            <person name="Lemaire P."/>
            <person name="Martinez D."/>
            <person name="Meinertzhagen I.A."/>
            <person name="Necula S."/>
            <person name="Nonaka M."/>
            <person name="Putnam N."/>
            <person name="Rash S."/>
            <person name="Saiga H."/>
            <person name="Satake M."/>
            <person name="Terry A."/>
            <person name="Yamada L."/>
            <person name="Wang H.G."/>
            <person name="Awazu S."/>
            <person name="Azumi K."/>
            <person name="Boore J."/>
            <person name="Branno M."/>
            <person name="Chin-Bow S."/>
            <person name="DeSantis R."/>
            <person name="Doyle S."/>
            <person name="Francino P."/>
            <person name="Keys D.N."/>
            <person name="Haga S."/>
            <person name="Hayashi H."/>
            <person name="Hino K."/>
            <person name="Imai K.S."/>
            <person name="Inaba K."/>
            <person name="Kano S."/>
            <person name="Kobayashi K."/>
            <person name="Kobayashi M."/>
            <person name="Lee B.I."/>
            <person name="Makabe K.W."/>
            <person name="Manohar C."/>
            <person name="Matassi G."/>
            <person name="Medina M."/>
            <person name="Mochizuki Y."/>
            <person name="Mount S."/>
            <person name="Morishita T."/>
            <person name="Miura S."/>
            <person name="Nakayama A."/>
            <person name="Nishizaka S."/>
            <person name="Nomoto H."/>
            <person name="Ohta F."/>
            <person name="Oishi K."/>
            <person name="Rigoutsos I."/>
            <person name="Sano M."/>
            <person name="Sasaki A."/>
            <person name="Sasakura Y."/>
            <person name="Shoguchi E."/>
            <person name="Shin-i T."/>
            <person name="Spagnuolo A."/>
            <person name="Stainier D."/>
            <person name="Suzuki M.M."/>
            <person name="Tassy O."/>
            <person name="Takatori N."/>
            <person name="Tokuoka M."/>
            <person name="Yagi K."/>
            <person name="Yoshizaki F."/>
            <person name="Wada S."/>
            <person name="Zhang C."/>
            <person name="Hyatt P.D."/>
            <person name="Larimer F."/>
            <person name="Detter C."/>
            <person name="Doggett N."/>
            <person name="Glavina T."/>
            <person name="Hawkins T."/>
            <person name="Richardson P."/>
            <person name="Lucas S."/>
            <person name="Kohara Y."/>
            <person name="Levine M."/>
            <person name="Satoh N."/>
            <person name="Rokhsar D.S."/>
        </authorList>
    </citation>
    <scope>NUCLEOTIDE SEQUENCE [LARGE SCALE GENOMIC DNA]</scope>
</reference>